<dbReference type="EMBL" id="JAARRM010000002">
    <property type="protein sequence ID" value="MBC1521418.1"/>
    <property type="molecule type" value="Genomic_DNA"/>
</dbReference>
<comment type="caution">
    <text evidence="2">The sequence shown here is derived from an EMBL/GenBank/DDBJ whole genome shotgun (WGS) entry which is preliminary data.</text>
</comment>
<name>A0A841ZQ02_9LIST</name>
<protein>
    <recommendedName>
        <fullName evidence="1">Bacteriophage Mx8 p63 C-terminal domain-containing protein</fullName>
    </recommendedName>
</protein>
<sequence>MESYTEEITHSGYIEIGDVKMYALVTKSGKRLITASDVFSAIGKSRRGDIRVEGLPAFIGAKNLLPFIDDDLYDSIQPIRYRAKNGRISTAYDATIIPKVADLYVSAYEVGSLTKSQEPVYERALMMIRALAKVGIVALIDEATGFQYDRDSKNLQKLLSAYISKDLMKWQARFPIEFYEQIYRLYGISASFDPRNPKRPQWIGNFTNKYVYGIFPDDVMNEIKKRNPIKEGVRGTIFRGHKHFQHLTENIGIPQLDKHLAKLIGVMVLSEDIQDFEKNFQKAFHIELDRKRLQDDIKNGINPLF</sequence>
<evidence type="ECO:0000313" key="2">
    <source>
        <dbReference type="EMBL" id="MBC1521418.1"/>
    </source>
</evidence>
<dbReference type="Pfam" id="PF10546">
    <property type="entry name" value="P63C"/>
    <property type="match status" value="1"/>
</dbReference>
<evidence type="ECO:0000313" key="3">
    <source>
        <dbReference type="Proteomes" id="UP000559885"/>
    </source>
</evidence>
<accession>A0A841ZQ02</accession>
<dbReference type="AlphaFoldDB" id="A0A841ZQ02"/>
<dbReference type="RefSeq" id="WP_185373322.1">
    <property type="nucleotide sequence ID" value="NZ_JAARRM010000002.1"/>
</dbReference>
<organism evidence="2 3">
    <name type="scientific">Listeria aquatica</name>
    <dbReference type="NCBI Taxonomy" id="1494960"/>
    <lineage>
        <taxon>Bacteria</taxon>
        <taxon>Bacillati</taxon>
        <taxon>Bacillota</taxon>
        <taxon>Bacilli</taxon>
        <taxon>Bacillales</taxon>
        <taxon>Listeriaceae</taxon>
        <taxon>Listeria</taxon>
    </lineage>
</organism>
<gene>
    <name evidence="2" type="ORF">HB912_07140</name>
</gene>
<feature type="domain" description="Bacteriophage Mx8 p63 C-terminal" evidence="1">
    <location>
        <begin position="158"/>
        <end position="256"/>
    </location>
</feature>
<reference evidence="2 3" key="1">
    <citation type="submission" date="2020-03" db="EMBL/GenBank/DDBJ databases">
        <title>Soil Listeria distribution.</title>
        <authorList>
            <person name="Liao J."/>
            <person name="Wiedmann M."/>
        </authorList>
    </citation>
    <scope>NUCLEOTIDE SEQUENCE [LARGE SCALE GENOMIC DNA]</scope>
    <source>
        <strain evidence="2 3">FSL L7-1507</strain>
    </source>
</reference>
<evidence type="ECO:0000259" key="1">
    <source>
        <dbReference type="Pfam" id="PF10546"/>
    </source>
</evidence>
<dbReference type="Proteomes" id="UP000559885">
    <property type="component" value="Unassembled WGS sequence"/>
</dbReference>
<proteinExistence type="predicted"/>
<dbReference type="InterPro" id="IPR018874">
    <property type="entry name" value="Phage_Mx8_p63_C"/>
</dbReference>